<dbReference type="STRING" id="1313296.SAMN05661091_0386"/>
<dbReference type="Proteomes" id="UP000192940">
    <property type="component" value="Chromosome I"/>
</dbReference>
<evidence type="ECO:0008006" key="3">
    <source>
        <dbReference type="Google" id="ProtNLM"/>
    </source>
</evidence>
<dbReference type="AlphaFoldDB" id="A0A1X7GDH1"/>
<sequence length="66" mass="7729">MTNDVLIDILNKYGIHEPVIKFLRHNENRTYKIDDAVSGNSYLLRIHQPIKDNMTDLQHTYQTAAM</sequence>
<organism evidence="1 2">
    <name type="scientific">Paenibacillus uliginis N3/975</name>
    <dbReference type="NCBI Taxonomy" id="1313296"/>
    <lineage>
        <taxon>Bacteria</taxon>
        <taxon>Bacillati</taxon>
        <taxon>Bacillota</taxon>
        <taxon>Bacilli</taxon>
        <taxon>Bacillales</taxon>
        <taxon>Paenibacillaceae</taxon>
        <taxon>Paenibacillus</taxon>
    </lineage>
</organism>
<dbReference type="EMBL" id="LT840184">
    <property type="protein sequence ID" value="SMF67891.1"/>
    <property type="molecule type" value="Genomic_DNA"/>
</dbReference>
<reference evidence="1 2" key="1">
    <citation type="submission" date="2017-04" db="EMBL/GenBank/DDBJ databases">
        <authorList>
            <person name="Afonso C.L."/>
            <person name="Miller P.J."/>
            <person name="Scott M.A."/>
            <person name="Spackman E."/>
            <person name="Goraichik I."/>
            <person name="Dimitrov K.M."/>
            <person name="Suarez D.L."/>
            <person name="Swayne D.E."/>
        </authorList>
    </citation>
    <scope>NUCLEOTIDE SEQUENCE [LARGE SCALE GENOMIC DNA]</scope>
    <source>
        <strain evidence="1 2">N3/975</strain>
    </source>
</reference>
<keyword evidence="2" id="KW-1185">Reference proteome</keyword>
<evidence type="ECO:0000313" key="1">
    <source>
        <dbReference type="EMBL" id="SMF67891.1"/>
    </source>
</evidence>
<proteinExistence type="predicted"/>
<name>A0A1X7GDH1_9BACL</name>
<gene>
    <name evidence="1" type="ORF">SAMN05661091_0386</name>
</gene>
<evidence type="ECO:0000313" key="2">
    <source>
        <dbReference type="Proteomes" id="UP000192940"/>
    </source>
</evidence>
<accession>A0A1X7GDH1</accession>
<protein>
    <recommendedName>
        <fullName evidence="3">Aminoglycoside phosphotransferase</fullName>
    </recommendedName>
</protein>